<dbReference type="CDD" id="cd05233">
    <property type="entry name" value="SDR_c"/>
    <property type="match status" value="1"/>
</dbReference>
<dbReference type="PRINTS" id="PR00081">
    <property type="entry name" value="GDHRDH"/>
</dbReference>
<accession>K2J3J8</accession>
<dbReference type="SMART" id="SM00822">
    <property type="entry name" value="PKS_KR"/>
    <property type="match status" value="1"/>
</dbReference>
<evidence type="ECO:0000259" key="3">
    <source>
        <dbReference type="SMART" id="SM00822"/>
    </source>
</evidence>
<dbReference type="InterPro" id="IPR036291">
    <property type="entry name" value="NAD(P)-bd_dom_sf"/>
</dbReference>
<dbReference type="EMBL" id="AMRK01000009">
    <property type="protein sequence ID" value="EKE69623.1"/>
    <property type="molecule type" value="Genomic_DNA"/>
</dbReference>
<keyword evidence="2" id="KW-0560">Oxidoreductase</keyword>
<dbReference type="Pfam" id="PF13561">
    <property type="entry name" value="adh_short_C2"/>
    <property type="match status" value="1"/>
</dbReference>
<sequence>MENQFENRAVLVTGAGTGMGRAVALALASEGASVTLWGRRKTPLEAVAKEIQEAGGSALLQVCDISKPDEIAANLKASIAHFGKLDAVFANAGHLGEFKPLRDTQADDFADLIQTNLIGTQQTVAQCLSHMKNGVVLINASWTAGAVMPGSGAYAATKAALLAMMRVLAVEEGPRGNRINAISPGIILTPMADEVLDPEISARLSNHTPLRRNGRPEDVTGTAMWLLSGNSGFVTGQDVVVDGGFTLGGALR</sequence>
<reference evidence="4 5" key="1">
    <citation type="submission" date="2012-09" db="EMBL/GenBank/DDBJ databases">
        <title>Celeribacter baekdonensis B30 Genome Sequencing.</title>
        <authorList>
            <person name="Wang W."/>
        </authorList>
    </citation>
    <scope>NUCLEOTIDE SEQUENCE [LARGE SCALE GENOMIC DNA]</scope>
    <source>
        <strain evidence="4 5">B30</strain>
    </source>
</reference>
<dbReference type="InterPro" id="IPR002347">
    <property type="entry name" value="SDR_fam"/>
</dbReference>
<dbReference type="FunFam" id="3.40.50.720:FF:000084">
    <property type="entry name" value="Short-chain dehydrogenase reductase"/>
    <property type="match status" value="1"/>
</dbReference>
<proteinExistence type="inferred from homology"/>
<protein>
    <submittedName>
        <fullName evidence="4">Dehydrogenase</fullName>
    </submittedName>
</protein>
<dbReference type="eggNOG" id="COG1028">
    <property type="taxonomic scope" value="Bacteria"/>
</dbReference>
<dbReference type="GO" id="GO:0016616">
    <property type="term" value="F:oxidoreductase activity, acting on the CH-OH group of donors, NAD or NADP as acceptor"/>
    <property type="evidence" value="ECO:0007669"/>
    <property type="project" value="TreeGrafter"/>
</dbReference>
<dbReference type="AlphaFoldDB" id="K2J3J8"/>
<dbReference type="SUPFAM" id="SSF51735">
    <property type="entry name" value="NAD(P)-binding Rossmann-fold domains"/>
    <property type="match status" value="1"/>
</dbReference>
<name>K2J3J8_9RHOB</name>
<comment type="similarity">
    <text evidence="1">Belongs to the short-chain dehydrogenases/reductases (SDR) family.</text>
</comment>
<comment type="caution">
    <text evidence="4">The sequence shown here is derived from an EMBL/GenBank/DDBJ whole genome shotgun (WGS) entry which is preliminary data.</text>
</comment>
<dbReference type="InterPro" id="IPR020904">
    <property type="entry name" value="Sc_DH/Rdtase_CS"/>
</dbReference>
<dbReference type="PROSITE" id="PS00061">
    <property type="entry name" value="ADH_SHORT"/>
    <property type="match status" value="1"/>
</dbReference>
<dbReference type="PANTHER" id="PTHR42760:SF133">
    <property type="entry name" value="3-OXOACYL-[ACYL-CARRIER-PROTEIN] REDUCTASE"/>
    <property type="match status" value="1"/>
</dbReference>
<dbReference type="PATRIC" id="fig|1208323.3.peg.3060"/>
<dbReference type="PANTHER" id="PTHR42760">
    <property type="entry name" value="SHORT-CHAIN DEHYDROGENASES/REDUCTASES FAMILY MEMBER"/>
    <property type="match status" value="1"/>
</dbReference>
<dbReference type="OrthoDB" id="9792355at2"/>
<organism evidence="4 5">
    <name type="scientific">Celeribacter baekdonensis B30</name>
    <dbReference type="NCBI Taxonomy" id="1208323"/>
    <lineage>
        <taxon>Bacteria</taxon>
        <taxon>Pseudomonadati</taxon>
        <taxon>Pseudomonadota</taxon>
        <taxon>Alphaproteobacteria</taxon>
        <taxon>Rhodobacterales</taxon>
        <taxon>Roseobacteraceae</taxon>
        <taxon>Celeribacter</taxon>
    </lineage>
</organism>
<dbReference type="Gene3D" id="3.40.50.720">
    <property type="entry name" value="NAD(P)-binding Rossmann-like Domain"/>
    <property type="match status" value="1"/>
</dbReference>
<evidence type="ECO:0000256" key="2">
    <source>
        <dbReference type="ARBA" id="ARBA00023002"/>
    </source>
</evidence>
<dbReference type="InterPro" id="IPR057326">
    <property type="entry name" value="KR_dom"/>
</dbReference>
<feature type="domain" description="Ketoreductase" evidence="3">
    <location>
        <begin position="8"/>
        <end position="185"/>
    </location>
</feature>
<evidence type="ECO:0000313" key="4">
    <source>
        <dbReference type="EMBL" id="EKE69623.1"/>
    </source>
</evidence>
<gene>
    <name evidence="4" type="ORF">B30_14821</name>
</gene>
<keyword evidence="5" id="KW-1185">Reference proteome</keyword>
<dbReference type="RefSeq" id="WP_009572942.1">
    <property type="nucleotide sequence ID" value="NZ_AMRK01000009.1"/>
</dbReference>
<evidence type="ECO:0000313" key="5">
    <source>
        <dbReference type="Proteomes" id="UP000006762"/>
    </source>
</evidence>
<evidence type="ECO:0000256" key="1">
    <source>
        <dbReference type="ARBA" id="ARBA00006484"/>
    </source>
</evidence>
<dbReference type="STRING" id="1208323.B30_14821"/>
<dbReference type="Proteomes" id="UP000006762">
    <property type="component" value="Unassembled WGS sequence"/>
</dbReference>